<evidence type="ECO:0000313" key="7">
    <source>
        <dbReference type="EMBL" id="QRV01972.1"/>
    </source>
</evidence>
<reference evidence="7 8" key="1">
    <citation type="submission" date="2021-02" db="EMBL/GenBank/DDBJ databases">
        <title>Complete Genome Sequence of Arcanobacterium phocisimile strain DSM 26142T from a harbour seal.</title>
        <authorList>
            <person name="Borowiak M."/>
            <person name="Alssahen M."/>
            <person name="Malorny B."/>
            <person name="Laemmler C."/>
            <person name="Siebert U."/>
            <person name="Ploetz M."/>
            <person name="Abdulmawjood A."/>
        </authorList>
    </citation>
    <scope>NUCLEOTIDE SEQUENCE [LARGE SCALE GENOMIC DNA]</scope>
    <source>
        <strain evidence="7 8">DSM 26142</strain>
    </source>
</reference>
<gene>
    <name evidence="7" type="ORF">JTE88_07810</name>
</gene>
<feature type="transmembrane region" description="Helical" evidence="5">
    <location>
        <begin position="365"/>
        <end position="386"/>
    </location>
</feature>
<dbReference type="InterPro" id="IPR013525">
    <property type="entry name" value="ABC2_TM"/>
</dbReference>
<keyword evidence="8" id="KW-1185">Reference proteome</keyword>
<protein>
    <submittedName>
        <fullName evidence="7">ABC transporter permease</fullName>
    </submittedName>
</protein>
<dbReference type="Pfam" id="PF12698">
    <property type="entry name" value="ABC2_membrane_3"/>
    <property type="match status" value="1"/>
</dbReference>
<feature type="transmembrane region" description="Helical" evidence="5">
    <location>
        <begin position="277"/>
        <end position="299"/>
    </location>
</feature>
<organism evidence="7 8">
    <name type="scientific">Arcanobacterium phocisimile</name>
    <dbReference type="NCBI Taxonomy" id="1302235"/>
    <lineage>
        <taxon>Bacteria</taxon>
        <taxon>Bacillati</taxon>
        <taxon>Actinomycetota</taxon>
        <taxon>Actinomycetes</taxon>
        <taxon>Actinomycetales</taxon>
        <taxon>Actinomycetaceae</taxon>
        <taxon>Arcanobacterium</taxon>
    </lineage>
</organism>
<keyword evidence="4 5" id="KW-0472">Membrane</keyword>
<sequence>MLALIMKREMTALLKTRSNQIGFAFMIVLILGAGIVAHLFSGSDDDADAAQSETSYVVGVEQNASAATDFIEATHPFITTEMIGDGEGKDWLTKSIEAQTDSDDDVSFAVVAGTTEKPVVLFPNVGALRTFGDELQQGVTMWIASDQSDLTAQVASSAIATAEAANVQVFELKSGGNLLDSNPTGYFAALAVLVLLVTVTASGLSVISMGVVEEKSSQVVEIILSAVKPRTLLLGKVLGIGTVILGQFALYIVAVIVSLKISGYSVPFSLSSLVSWTLIWAVIGFFSFAIISGALAATVSRQEDLAPITGTLMMLIFLPVYGGMFLISAMPDALVTKIVSYLPFFSSYLMPVRQAYGISSAYEQIIALVIAVAFIPLMAVFAGKIYRNSVLHSGKRLSIKQALKG</sequence>
<feature type="transmembrane region" description="Helical" evidence="5">
    <location>
        <begin position="186"/>
        <end position="212"/>
    </location>
</feature>
<evidence type="ECO:0000256" key="4">
    <source>
        <dbReference type="ARBA" id="ARBA00023136"/>
    </source>
</evidence>
<evidence type="ECO:0000259" key="6">
    <source>
        <dbReference type="Pfam" id="PF12698"/>
    </source>
</evidence>
<evidence type="ECO:0000256" key="2">
    <source>
        <dbReference type="ARBA" id="ARBA00022692"/>
    </source>
</evidence>
<evidence type="ECO:0000256" key="3">
    <source>
        <dbReference type="ARBA" id="ARBA00022989"/>
    </source>
</evidence>
<dbReference type="Proteomes" id="UP000602653">
    <property type="component" value="Chromosome"/>
</dbReference>
<evidence type="ECO:0000256" key="1">
    <source>
        <dbReference type="ARBA" id="ARBA00004141"/>
    </source>
</evidence>
<accession>A0ABX7IFZ4</accession>
<comment type="subcellular location">
    <subcellularLocation>
        <location evidence="1">Membrane</location>
        <topology evidence="1">Multi-pass membrane protein</topology>
    </subcellularLocation>
</comment>
<feature type="transmembrane region" description="Helical" evidence="5">
    <location>
        <begin position="233"/>
        <end position="257"/>
    </location>
</feature>
<feature type="domain" description="ABC-2 type transporter transmembrane" evidence="6">
    <location>
        <begin position="24"/>
        <end position="381"/>
    </location>
</feature>
<proteinExistence type="predicted"/>
<evidence type="ECO:0000256" key="5">
    <source>
        <dbReference type="SAM" id="Phobius"/>
    </source>
</evidence>
<name>A0ABX7IFZ4_9ACTO</name>
<feature type="transmembrane region" description="Helical" evidence="5">
    <location>
        <begin position="21"/>
        <end position="40"/>
    </location>
</feature>
<dbReference type="RefSeq" id="WP_204424126.1">
    <property type="nucleotide sequence ID" value="NZ_CP070228.1"/>
</dbReference>
<keyword evidence="3 5" id="KW-1133">Transmembrane helix</keyword>
<feature type="transmembrane region" description="Helical" evidence="5">
    <location>
        <begin position="311"/>
        <end position="330"/>
    </location>
</feature>
<keyword evidence="2 5" id="KW-0812">Transmembrane</keyword>
<dbReference type="EMBL" id="CP070228">
    <property type="protein sequence ID" value="QRV01972.1"/>
    <property type="molecule type" value="Genomic_DNA"/>
</dbReference>
<evidence type="ECO:0000313" key="8">
    <source>
        <dbReference type="Proteomes" id="UP000602653"/>
    </source>
</evidence>